<name>B6GBD1_9ACTN</name>
<keyword evidence="3" id="KW-1185">Reference proteome</keyword>
<protein>
    <submittedName>
        <fullName evidence="2">Uncharacterized protein</fullName>
    </submittedName>
</protein>
<dbReference type="HOGENOM" id="CLU_3078756_0_0_11"/>
<feature type="region of interest" description="Disordered" evidence="1">
    <location>
        <begin position="1"/>
        <end position="20"/>
    </location>
</feature>
<reference evidence="2 3" key="2">
    <citation type="submission" date="2008-10" db="EMBL/GenBank/DDBJ databases">
        <authorList>
            <person name="Fulton L."/>
            <person name="Clifton S."/>
            <person name="Fulton B."/>
            <person name="Xu J."/>
            <person name="Minx P."/>
            <person name="Pepin K.H."/>
            <person name="Johnson M."/>
            <person name="Thiruvilangam P."/>
            <person name="Bhonagiri V."/>
            <person name="Nash W.E."/>
            <person name="Mardis E.R."/>
            <person name="Wilson R.K."/>
        </authorList>
    </citation>
    <scope>NUCLEOTIDE SEQUENCE [LARGE SCALE GENOMIC DNA]</scope>
    <source>
        <strain evidence="2 3">DSM 13279</strain>
    </source>
</reference>
<comment type="caution">
    <text evidence="2">The sequence shown here is derived from an EMBL/GenBank/DDBJ whole genome shotgun (WGS) entry which is preliminary data.</text>
</comment>
<dbReference type="AlphaFoldDB" id="B6GBD1"/>
<organism evidence="2 3">
    <name type="scientific">Collinsella stercoris DSM 13279</name>
    <dbReference type="NCBI Taxonomy" id="445975"/>
    <lineage>
        <taxon>Bacteria</taxon>
        <taxon>Bacillati</taxon>
        <taxon>Actinomycetota</taxon>
        <taxon>Coriobacteriia</taxon>
        <taxon>Coriobacteriales</taxon>
        <taxon>Coriobacteriaceae</taxon>
        <taxon>Collinsella</taxon>
    </lineage>
</organism>
<dbReference type="STRING" id="445975.COLSTE_01390"/>
<dbReference type="EMBL" id="ABXJ01000073">
    <property type="protein sequence ID" value="EEA90393.1"/>
    <property type="molecule type" value="Genomic_DNA"/>
</dbReference>
<reference evidence="2 3" key="1">
    <citation type="submission" date="2008-10" db="EMBL/GenBank/DDBJ databases">
        <title>Draft genome sequence of Collinsella stercoris (DSM 13279).</title>
        <authorList>
            <person name="Sudarsanam P."/>
            <person name="Ley R."/>
            <person name="Guruge J."/>
            <person name="Turnbaugh P.J."/>
            <person name="Mahowald M."/>
            <person name="Liep D."/>
            <person name="Gordon J."/>
        </authorList>
    </citation>
    <scope>NUCLEOTIDE SEQUENCE [LARGE SCALE GENOMIC DNA]</scope>
    <source>
        <strain evidence="2 3">DSM 13279</strain>
    </source>
</reference>
<dbReference type="Proteomes" id="UP000003560">
    <property type="component" value="Unassembled WGS sequence"/>
</dbReference>
<evidence type="ECO:0000313" key="2">
    <source>
        <dbReference type="EMBL" id="EEA90393.1"/>
    </source>
</evidence>
<accession>B6GBD1</accession>
<evidence type="ECO:0000313" key="3">
    <source>
        <dbReference type="Proteomes" id="UP000003560"/>
    </source>
</evidence>
<sequence>MQERPTKARGAPPAALASTMGVPKSGIAKDLGMISACRARGLTAKLTALQRA</sequence>
<proteinExistence type="predicted"/>
<gene>
    <name evidence="2" type="ORF">COLSTE_01390</name>
</gene>
<evidence type="ECO:0000256" key="1">
    <source>
        <dbReference type="SAM" id="MobiDB-lite"/>
    </source>
</evidence>